<keyword evidence="4" id="KW-1185">Reference proteome</keyword>
<keyword evidence="1" id="KW-0812">Transmembrane</keyword>
<evidence type="ECO:0000313" key="4">
    <source>
        <dbReference type="Proteomes" id="UP000523955"/>
    </source>
</evidence>
<accession>A0A7X0V9X4</accession>
<evidence type="ECO:0000259" key="2">
    <source>
        <dbReference type="Pfam" id="PF14018"/>
    </source>
</evidence>
<dbReference type="AlphaFoldDB" id="A0A7X0V9X4"/>
<keyword evidence="1" id="KW-0472">Membrane</keyword>
<feature type="transmembrane region" description="Helical" evidence="1">
    <location>
        <begin position="80"/>
        <end position="98"/>
    </location>
</feature>
<dbReference type="Pfam" id="PF14018">
    <property type="entry name" value="DUF4234"/>
    <property type="match status" value="1"/>
</dbReference>
<gene>
    <name evidence="3" type="ORF">H5V45_07350</name>
</gene>
<evidence type="ECO:0000256" key="1">
    <source>
        <dbReference type="SAM" id="Phobius"/>
    </source>
</evidence>
<feature type="transmembrane region" description="Helical" evidence="1">
    <location>
        <begin position="38"/>
        <end position="58"/>
    </location>
</feature>
<proteinExistence type="predicted"/>
<dbReference type="InterPro" id="IPR025328">
    <property type="entry name" value="DUF4234"/>
</dbReference>
<feature type="transmembrane region" description="Helical" evidence="1">
    <location>
        <begin position="6"/>
        <end position="26"/>
    </location>
</feature>
<sequence>MRGTGLCIVLAIVTIGIYAIVWFVKVHGEMKRHSGQGIGGGLAFVLAFFVGFVIPYVTSHEVGGLYERAGREKPVSATTGLWYFPGSLIIVGPIVWFVKTNGALNEYWRSVGAS</sequence>
<protein>
    <submittedName>
        <fullName evidence="3">DUF4234 domain-containing protein</fullName>
    </submittedName>
</protein>
<dbReference type="Proteomes" id="UP000523955">
    <property type="component" value="Unassembled WGS sequence"/>
</dbReference>
<reference evidence="3 4" key="1">
    <citation type="submission" date="2020-08" db="EMBL/GenBank/DDBJ databases">
        <authorList>
            <person name="Seo M.-J."/>
        </authorList>
    </citation>
    <scope>NUCLEOTIDE SEQUENCE [LARGE SCALE GENOMIC DNA]</scope>
    <source>
        <strain evidence="3 4">KIGAM211</strain>
    </source>
</reference>
<organism evidence="3 4">
    <name type="scientific">Nocardioides luti</name>
    <dbReference type="NCBI Taxonomy" id="2761101"/>
    <lineage>
        <taxon>Bacteria</taxon>
        <taxon>Bacillati</taxon>
        <taxon>Actinomycetota</taxon>
        <taxon>Actinomycetes</taxon>
        <taxon>Propionibacteriales</taxon>
        <taxon>Nocardioidaceae</taxon>
        <taxon>Nocardioides</taxon>
    </lineage>
</organism>
<feature type="domain" description="DUF4234" evidence="2">
    <location>
        <begin position="2"/>
        <end position="63"/>
    </location>
</feature>
<dbReference type="EMBL" id="JACKXE010000001">
    <property type="protein sequence ID" value="MBB6627134.1"/>
    <property type="molecule type" value="Genomic_DNA"/>
</dbReference>
<name>A0A7X0V9X4_9ACTN</name>
<evidence type="ECO:0000313" key="3">
    <source>
        <dbReference type="EMBL" id="MBB6627134.1"/>
    </source>
</evidence>
<comment type="caution">
    <text evidence="3">The sequence shown here is derived from an EMBL/GenBank/DDBJ whole genome shotgun (WGS) entry which is preliminary data.</text>
</comment>
<keyword evidence="1" id="KW-1133">Transmembrane helix</keyword>